<organism evidence="1 2">
    <name type="scientific">Ferrimicrobium acidiphilum</name>
    <dbReference type="NCBI Taxonomy" id="121039"/>
    <lineage>
        <taxon>Bacteria</taxon>
        <taxon>Bacillati</taxon>
        <taxon>Actinomycetota</taxon>
        <taxon>Acidimicrobiia</taxon>
        <taxon>Acidimicrobiales</taxon>
        <taxon>Acidimicrobiaceae</taxon>
        <taxon>Ferrimicrobium</taxon>
    </lineage>
</organism>
<evidence type="ECO:0000313" key="1">
    <source>
        <dbReference type="EMBL" id="MEX6430461.1"/>
    </source>
</evidence>
<accession>A0ABV3Y4H1</accession>
<dbReference type="NCBIfam" id="NF033179">
    <property type="entry name" value="TnsA_like_Actin"/>
    <property type="match status" value="1"/>
</dbReference>
<protein>
    <submittedName>
        <fullName evidence="1">TnsA-like heteromeric transposase endonuclease subunit</fullName>
    </submittedName>
</protein>
<comment type="caution">
    <text evidence="1">The sequence shown here is derived from an EMBL/GenBank/DDBJ whole genome shotgun (WGS) entry which is preliminary data.</text>
</comment>
<name>A0ABV3Y4H1_9ACTN</name>
<sequence>MQVTFAGLEYLDPLNHRLELQSVSELVRVSFETAQPVRSFVSYRRKRNYEGLYACVNLDLQVQFESLLESLFLLQLDWENTATAIAAQPFWLHWHSDQPISHAPDYFVRLRNGDGLVVDVRPEERIDDKARLVFEQTRRLCEQVGWRYCVYGTPQVDFINSLKVFREYSSFQLGDDDKIATLLGFAQVPTSIDQLVSTAQKIDLSAGTARGVIFRLLWERRLTADLSTAMNSATKVWTC</sequence>
<evidence type="ECO:0000313" key="2">
    <source>
        <dbReference type="Proteomes" id="UP001560267"/>
    </source>
</evidence>
<keyword evidence="2" id="KW-1185">Reference proteome</keyword>
<dbReference type="RefSeq" id="WP_369084802.1">
    <property type="nucleotide sequence ID" value="NZ_JBFSHR010000054.1"/>
</dbReference>
<dbReference type="EMBL" id="JBFSHR010000054">
    <property type="protein sequence ID" value="MEX6430461.1"/>
    <property type="molecule type" value="Genomic_DNA"/>
</dbReference>
<gene>
    <name evidence="1" type="ORF">AB6A68_11555</name>
</gene>
<proteinExistence type="predicted"/>
<dbReference type="Proteomes" id="UP001560267">
    <property type="component" value="Unassembled WGS sequence"/>
</dbReference>
<dbReference type="InterPro" id="IPR048000">
    <property type="entry name" value="TnsA-like"/>
</dbReference>
<reference evidence="1 2" key="1">
    <citation type="submission" date="2024-07" db="EMBL/GenBank/DDBJ databases">
        <title>Draft Genome Sequence of Ferrimicrobium acidiphilum Strain YE2023, Isolated from a Pulp of Bioleach Reactor.</title>
        <authorList>
            <person name="Elkina Y.A."/>
            <person name="Bulaeva A.G."/>
            <person name="Beletsky A.V."/>
            <person name="Mardanov A.V."/>
        </authorList>
    </citation>
    <scope>NUCLEOTIDE SEQUENCE [LARGE SCALE GENOMIC DNA]</scope>
    <source>
        <strain evidence="1 2">YE2023</strain>
    </source>
</reference>